<dbReference type="CDD" id="cd13134">
    <property type="entry name" value="MATE_like_8"/>
    <property type="match status" value="1"/>
</dbReference>
<keyword evidence="4 7" id="KW-0812">Transmembrane</keyword>
<keyword evidence="6 7" id="KW-0472">Membrane</keyword>
<evidence type="ECO:0000256" key="7">
    <source>
        <dbReference type="SAM" id="Phobius"/>
    </source>
</evidence>
<dbReference type="InterPro" id="IPR047135">
    <property type="entry name" value="YsiQ"/>
</dbReference>
<dbReference type="GO" id="GO:0042910">
    <property type="term" value="F:xenobiotic transmembrane transporter activity"/>
    <property type="evidence" value="ECO:0007669"/>
    <property type="project" value="InterPro"/>
</dbReference>
<keyword evidence="3" id="KW-1003">Cell membrane</keyword>
<dbReference type="PANTHER" id="PTHR42925">
    <property type="entry name" value="MULTIDRUG AND TOXIN EFFLUX PROTEIN MATE FAMILY"/>
    <property type="match status" value="1"/>
</dbReference>
<protein>
    <submittedName>
        <fullName evidence="8">Multidrug transporter MATE</fullName>
    </submittedName>
</protein>
<dbReference type="RefSeq" id="WP_044904039.1">
    <property type="nucleotide sequence ID" value="NZ_JQIF01000015.1"/>
</dbReference>
<feature type="transmembrane region" description="Helical" evidence="7">
    <location>
        <begin position="130"/>
        <end position="149"/>
    </location>
</feature>
<dbReference type="PANTHER" id="PTHR42925:SF2">
    <property type="entry name" value="NA+ DRIVEN MULTIDRUG EFFLUX PUMP"/>
    <property type="match status" value="1"/>
</dbReference>
<evidence type="ECO:0000313" key="8">
    <source>
        <dbReference type="EMBL" id="KGJ54484.1"/>
    </source>
</evidence>
<evidence type="ECO:0000256" key="3">
    <source>
        <dbReference type="ARBA" id="ARBA00022475"/>
    </source>
</evidence>
<evidence type="ECO:0000256" key="2">
    <source>
        <dbReference type="ARBA" id="ARBA00022448"/>
    </source>
</evidence>
<comment type="caution">
    <text evidence="8">The sequence shown here is derived from an EMBL/GenBank/DDBJ whole genome shotgun (WGS) entry which is preliminary data.</text>
</comment>
<dbReference type="InterPro" id="IPR002528">
    <property type="entry name" value="MATE_fam"/>
</dbReference>
<organism evidence="8 9">
    <name type="scientific">Clostridium innocuum</name>
    <dbReference type="NCBI Taxonomy" id="1522"/>
    <lineage>
        <taxon>Bacteria</taxon>
        <taxon>Bacillati</taxon>
        <taxon>Bacillota</taxon>
        <taxon>Clostridia</taxon>
        <taxon>Eubacteriales</taxon>
        <taxon>Clostridiaceae</taxon>
        <taxon>Clostridium</taxon>
    </lineage>
</organism>
<dbReference type="GO" id="GO:0005886">
    <property type="term" value="C:plasma membrane"/>
    <property type="evidence" value="ECO:0007669"/>
    <property type="project" value="UniProtKB-SubCell"/>
</dbReference>
<dbReference type="AlphaFoldDB" id="A0A099I925"/>
<sequence length="458" mass="50610">MIDRKVFVRLLLTIGLPIVLQQIISLSLNMIDTFMIGSIGVGELAAVGAANKVYFIFSIICFGIYSGSSIYVSQYWGIRDVENIRKVIAIEMRIGFFLALFTVGLALVFAPQILHLFVREPDVVAIGASYLRITCFTYLMTAFSFLMSFNSRAIHSLKVPTLASVLAITVNTVLNYGLIFGNFHLPRLGVEGAAIATLTARFVEMLLILGYVYFSEDHPLAVDGATIRRLDVPLMKRVVKTALPVAMSESAWSIGTTVCFIAYGLLGTSAVAVVQVASVINDLFQCVFFGLGNACAVMIGNELGRNHTKLAYSYGRVFIGINIGFCLVMTAALLLMKGRIIDIYNYDTATSQMLNLTLIAYALYTTPKMMSYVHICGILRSGGDTKFCMFCDLTGIWCVAIPMSFLAAAVWRLPLHWVVALSFSDELVKAMVTLWRFRSKKWIHVLVRREQECEISGA</sequence>
<feature type="transmembrane region" description="Helical" evidence="7">
    <location>
        <begin position="387"/>
        <end position="411"/>
    </location>
</feature>
<dbReference type="PIRSF" id="PIRSF006603">
    <property type="entry name" value="DinF"/>
    <property type="match status" value="1"/>
</dbReference>
<feature type="transmembrane region" description="Helical" evidence="7">
    <location>
        <begin position="193"/>
        <end position="214"/>
    </location>
</feature>
<gene>
    <name evidence="8" type="ORF">CIAN88_03260</name>
</gene>
<keyword evidence="2" id="KW-0813">Transport</keyword>
<evidence type="ECO:0000256" key="1">
    <source>
        <dbReference type="ARBA" id="ARBA00004651"/>
    </source>
</evidence>
<evidence type="ECO:0000256" key="6">
    <source>
        <dbReference type="ARBA" id="ARBA00023136"/>
    </source>
</evidence>
<dbReference type="Pfam" id="PF01554">
    <property type="entry name" value="MatE"/>
    <property type="match status" value="2"/>
</dbReference>
<evidence type="ECO:0000256" key="4">
    <source>
        <dbReference type="ARBA" id="ARBA00022692"/>
    </source>
</evidence>
<reference evidence="8 9" key="1">
    <citation type="submission" date="2014-08" db="EMBL/GenBank/DDBJ databases">
        <title>Clostridium innocuum, an unnegligible vancomycin-resistant pathogen causing extra-intestinal infections.</title>
        <authorList>
            <person name="Feng Y."/>
            <person name="Chiu C.-H."/>
        </authorList>
    </citation>
    <scope>NUCLEOTIDE SEQUENCE [LARGE SCALE GENOMIC DNA]</scope>
    <source>
        <strain evidence="8 9">AN88</strain>
    </source>
</reference>
<evidence type="ECO:0000313" key="9">
    <source>
        <dbReference type="Proteomes" id="UP000030008"/>
    </source>
</evidence>
<feature type="transmembrane region" description="Helical" evidence="7">
    <location>
        <begin position="161"/>
        <end position="181"/>
    </location>
</feature>
<dbReference type="EMBL" id="JQIF01000015">
    <property type="protein sequence ID" value="KGJ54484.1"/>
    <property type="molecule type" value="Genomic_DNA"/>
</dbReference>
<evidence type="ECO:0000256" key="5">
    <source>
        <dbReference type="ARBA" id="ARBA00022989"/>
    </source>
</evidence>
<dbReference type="NCBIfam" id="TIGR00797">
    <property type="entry name" value="matE"/>
    <property type="match status" value="1"/>
</dbReference>
<name>A0A099I925_CLOIN</name>
<proteinExistence type="predicted"/>
<dbReference type="GO" id="GO:0015297">
    <property type="term" value="F:antiporter activity"/>
    <property type="evidence" value="ECO:0007669"/>
    <property type="project" value="InterPro"/>
</dbReference>
<feature type="transmembrane region" description="Helical" evidence="7">
    <location>
        <begin position="317"/>
        <end position="336"/>
    </location>
</feature>
<feature type="transmembrane region" description="Helical" evidence="7">
    <location>
        <begin position="94"/>
        <end position="118"/>
    </location>
</feature>
<accession>A0A099I925</accession>
<dbReference type="InterPro" id="IPR048279">
    <property type="entry name" value="MdtK-like"/>
</dbReference>
<comment type="subcellular location">
    <subcellularLocation>
        <location evidence="1">Cell membrane</location>
        <topology evidence="1">Multi-pass membrane protein</topology>
    </subcellularLocation>
</comment>
<dbReference type="Proteomes" id="UP000030008">
    <property type="component" value="Unassembled WGS sequence"/>
</dbReference>
<keyword evidence="5 7" id="KW-1133">Transmembrane helix</keyword>
<feature type="transmembrane region" description="Helical" evidence="7">
    <location>
        <begin position="53"/>
        <end position="73"/>
    </location>
</feature>